<sequence>MIYLFTYLASLMDYPETKATAKVLAEKFAWKLLGGPNKEVSRGLMEWLLTRWDRIAHGFKSEHALAWEKRRDGEKTGERSHSSQTHVSEPAPQYEKKERRGSGDRSPTSAERPAPRPPLSTVPTAHPLLLHPLPPPSAPCLTVPAVAPRLHDFNPGKPLCGPQPSPASVELANPWEAEDTPVITPFRAEDGVYEAAMEDRHHDVGVEDVWDEFQRAEFEAIESMLQPSADKAKQPPPSVCSEADDMSVYSQDDDLLDEIINDYSDDSQTHLPQSQEQGNHEVAECLIPSIPKHTRHIAVAPDEDDPAMLKQQFEAALLERELVQKKLETLSKKFQGIQLR</sequence>
<protein>
    <submittedName>
        <fullName evidence="2">Uncharacterized protein</fullName>
    </submittedName>
</protein>
<accession>A0A4S4MT22</accession>
<feature type="compositionally biased region" description="Basic and acidic residues" evidence="1">
    <location>
        <begin position="70"/>
        <end position="81"/>
    </location>
</feature>
<reference evidence="2 3" key="1">
    <citation type="submission" date="2019-02" db="EMBL/GenBank/DDBJ databases">
        <title>Genome sequencing of the rare red list fungi Antrodiella citrinella (Flaviporus citrinellus).</title>
        <authorList>
            <person name="Buettner E."/>
            <person name="Kellner H."/>
        </authorList>
    </citation>
    <scope>NUCLEOTIDE SEQUENCE [LARGE SCALE GENOMIC DNA]</scope>
    <source>
        <strain evidence="2 3">DSM 108506</strain>
    </source>
</reference>
<name>A0A4S4MT22_9APHY</name>
<dbReference type="AlphaFoldDB" id="A0A4S4MT22"/>
<evidence type="ECO:0000313" key="2">
    <source>
        <dbReference type="EMBL" id="THH28617.1"/>
    </source>
</evidence>
<gene>
    <name evidence="2" type="ORF">EUX98_g5573</name>
</gene>
<comment type="caution">
    <text evidence="2">The sequence shown here is derived from an EMBL/GenBank/DDBJ whole genome shotgun (WGS) entry which is preliminary data.</text>
</comment>
<feature type="region of interest" description="Disordered" evidence="1">
    <location>
        <begin position="70"/>
        <end position="130"/>
    </location>
</feature>
<evidence type="ECO:0000313" key="3">
    <source>
        <dbReference type="Proteomes" id="UP000308730"/>
    </source>
</evidence>
<feature type="compositionally biased region" description="Basic and acidic residues" evidence="1">
    <location>
        <begin position="94"/>
        <end position="103"/>
    </location>
</feature>
<evidence type="ECO:0000256" key="1">
    <source>
        <dbReference type="SAM" id="MobiDB-lite"/>
    </source>
</evidence>
<dbReference type="Proteomes" id="UP000308730">
    <property type="component" value="Unassembled WGS sequence"/>
</dbReference>
<keyword evidence="3" id="KW-1185">Reference proteome</keyword>
<dbReference type="EMBL" id="SGPM01000167">
    <property type="protein sequence ID" value="THH28617.1"/>
    <property type="molecule type" value="Genomic_DNA"/>
</dbReference>
<proteinExistence type="predicted"/>
<organism evidence="2 3">
    <name type="scientific">Antrodiella citrinella</name>
    <dbReference type="NCBI Taxonomy" id="2447956"/>
    <lineage>
        <taxon>Eukaryota</taxon>
        <taxon>Fungi</taxon>
        <taxon>Dikarya</taxon>
        <taxon>Basidiomycota</taxon>
        <taxon>Agaricomycotina</taxon>
        <taxon>Agaricomycetes</taxon>
        <taxon>Polyporales</taxon>
        <taxon>Steccherinaceae</taxon>
        <taxon>Antrodiella</taxon>
    </lineage>
</organism>